<reference evidence="1" key="1">
    <citation type="submission" date="2022-10" db="EMBL/GenBank/DDBJ databases">
        <title>Culturing micro-colonial fungi from biological soil crusts in the Mojave desert and describing Neophaeococcomyces mojavensis, and introducing the new genera and species Taxawa tesnikishii.</title>
        <authorList>
            <person name="Kurbessoian T."/>
            <person name="Stajich J.E."/>
        </authorList>
    </citation>
    <scope>NUCLEOTIDE SEQUENCE</scope>
    <source>
        <strain evidence="1">TK_35</strain>
    </source>
</reference>
<dbReference type="PANTHER" id="PTHR46082:SF11">
    <property type="entry name" value="AAA+ ATPASE DOMAIN-CONTAINING PROTEIN-RELATED"/>
    <property type="match status" value="1"/>
</dbReference>
<comment type="caution">
    <text evidence="1">The sequence shown here is derived from an EMBL/GenBank/DDBJ whole genome shotgun (WGS) entry which is preliminary data.</text>
</comment>
<sequence length="307" mass="33623">MPTRDEFTVGYICADGNALTSCVISLDEEHPPLPQYRHDNNAYQLGKIGSHKVAMCCLLGQSRYQTESAAVDMMRSFPRIELLILVNGDAGAVPRDAGQVHVGDVVVAQRFAKTDPYNPDGGLVEMNLLRASGLLATADMNTDQQWSLDEGIATLIAKNDRWGGKCRRPAGDDVDKLDKFFDPRRPDEPACVVHRHGLVISDPTYPEDREHRESIAAPGTFASTSAVCFDHGQTAGLPLYKPVLHEFSVLGVSNYCDEDAQRDRNTWTRYASMGAAACARKIVMSLATENSTGWDGEGCHDYAFGLI</sequence>
<dbReference type="AlphaFoldDB" id="A0AA38XTS5"/>
<proteinExistence type="predicted"/>
<dbReference type="GO" id="GO:0003824">
    <property type="term" value="F:catalytic activity"/>
    <property type="evidence" value="ECO:0007669"/>
    <property type="project" value="InterPro"/>
</dbReference>
<dbReference type="Proteomes" id="UP001172681">
    <property type="component" value="Unassembled WGS sequence"/>
</dbReference>
<dbReference type="GO" id="GO:0009116">
    <property type="term" value="P:nucleoside metabolic process"/>
    <property type="evidence" value="ECO:0007669"/>
    <property type="project" value="InterPro"/>
</dbReference>
<dbReference type="PANTHER" id="PTHR46082">
    <property type="entry name" value="ATP/GTP-BINDING PROTEIN-RELATED"/>
    <property type="match status" value="1"/>
</dbReference>
<name>A0AA38XTS5_9EURO</name>
<organism evidence="1 2">
    <name type="scientific">Knufia peltigerae</name>
    <dbReference type="NCBI Taxonomy" id="1002370"/>
    <lineage>
        <taxon>Eukaryota</taxon>
        <taxon>Fungi</taxon>
        <taxon>Dikarya</taxon>
        <taxon>Ascomycota</taxon>
        <taxon>Pezizomycotina</taxon>
        <taxon>Eurotiomycetes</taxon>
        <taxon>Chaetothyriomycetidae</taxon>
        <taxon>Chaetothyriales</taxon>
        <taxon>Trichomeriaceae</taxon>
        <taxon>Knufia</taxon>
    </lineage>
</organism>
<evidence type="ECO:0008006" key="3">
    <source>
        <dbReference type="Google" id="ProtNLM"/>
    </source>
</evidence>
<keyword evidence="2" id="KW-1185">Reference proteome</keyword>
<protein>
    <recommendedName>
        <fullName evidence="3">Nucleoside phosphorylase domain-containing protein</fullName>
    </recommendedName>
</protein>
<evidence type="ECO:0000313" key="1">
    <source>
        <dbReference type="EMBL" id="KAJ9622151.1"/>
    </source>
</evidence>
<accession>A0AA38XTS5</accession>
<dbReference type="InterPro" id="IPR053137">
    <property type="entry name" value="NLR-like"/>
</dbReference>
<evidence type="ECO:0000313" key="2">
    <source>
        <dbReference type="Proteomes" id="UP001172681"/>
    </source>
</evidence>
<dbReference type="InterPro" id="IPR035994">
    <property type="entry name" value="Nucleoside_phosphorylase_sf"/>
</dbReference>
<dbReference type="SUPFAM" id="SSF53167">
    <property type="entry name" value="Purine and uridine phosphorylases"/>
    <property type="match status" value="1"/>
</dbReference>
<dbReference type="EMBL" id="JAPDRN010000110">
    <property type="protein sequence ID" value="KAJ9622151.1"/>
    <property type="molecule type" value="Genomic_DNA"/>
</dbReference>
<gene>
    <name evidence="1" type="ORF">H2204_011658</name>
</gene>
<dbReference type="Gene3D" id="3.40.50.1580">
    <property type="entry name" value="Nucleoside phosphorylase domain"/>
    <property type="match status" value="1"/>
</dbReference>